<organism evidence="1 2">
    <name type="scientific">Amycolatopsis heterodermiae</name>
    <dbReference type="NCBI Taxonomy" id="3110235"/>
    <lineage>
        <taxon>Bacteria</taxon>
        <taxon>Bacillati</taxon>
        <taxon>Actinomycetota</taxon>
        <taxon>Actinomycetes</taxon>
        <taxon>Pseudonocardiales</taxon>
        <taxon>Pseudonocardiaceae</taxon>
        <taxon>Amycolatopsis</taxon>
    </lineage>
</organism>
<proteinExistence type="predicted"/>
<reference evidence="1 2" key="1">
    <citation type="submission" date="2023-12" db="EMBL/GenBank/DDBJ databases">
        <title>Amycolatopsis sp. V23-08.</title>
        <authorList>
            <person name="Somphong A."/>
        </authorList>
    </citation>
    <scope>NUCLEOTIDE SEQUENCE [LARGE SCALE GENOMIC DNA]</scope>
    <source>
        <strain evidence="1 2">V23-08</strain>
    </source>
</reference>
<name>A0ABU5RLS8_9PSEU</name>
<comment type="caution">
    <text evidence="1">The sequence shown here is derived from an EMBL/GenBank/DDBJ whole genome shotgun (WGS) entry which is preliminary data.</text>
</comment>
<dbReference type="RefSeq" id="WP_323337088.1">
    <property type="nucleotide sequence ID" value="NZ_JAYFSI010000020.1"/>
</dbReference>
<gene>
    <name evidence="1" type="ORF">VA596_47500</name>
</gene>
<accession>A0ABU5RLS8</accession>
<sequence>MVSTIHPKHRQSIDRVVQALQAQPPRIRPALQELKRVFTRSGANPPAILTACATLLNTDAAISGDVLAAVRNVHAEWDSYGNAERELFNQCVWSSDTRRAVAVTEVNDVTVMLRETPPRRADALNGLRWLNAQTQHAHQAVFTVCGTLLKNPSADHPAIVEAIQTAHTLWPGLADDLRTLVMTCVYASKARADHARARAAARQQAAEAEAADVHRCANCDGNLAGLPEMRYCSDACRTEAENAERPTDGEHTTTVPAHRIAAQHEPIEQRAARRYVDSAAEPDYDEQWRKVEQAIPSAGIVRKNESGVDAYEGERKRHGDIDDTGDVLSELTGQPMTDDDYDRLALLPVAPGGLCVACNLERTPTEQRCTDDRCEMCQDRAMPPLVAFAPSRELAAVA</sequence>
<keyword evidence="2" id="KW-1185">Reference proteome</keyword>
<protein>
    <submittedName>
        <fullName evidence="1">Uncharacterized protein</fullName>
    </submittedName>
</protein>
<dbReference type="EMBL" id="JAYFSI010000020">
    <property type="protein sequence ID" value="MEA5367246.1"/>
    <property type="molecule type" value="Genomic_DNA"/>
</dbReference>
<evidence type="ECO:0000313" key="1">
    <source>
        <dbReference type="EMBL" id="MEA5367246.1"/>
    </source>
</evidence>
<evidence type="ECO:0000313" key="2">
    <source>
        <dbReference type="Proteomes" id="UP001304298"/>
    </source>
</evidence>
<dbReference type="Proteomes" id="UP001304298">
    <property type="component" value="Unassembled WGS sequence"/>
</dbReference>